<comment type="pathway">
    <text evidence="6">Cofactor biosynthesis; adenosylcobalamin biosynthesis; adenosylcobalamin from cob(II)yrinate a,c-diamide: step 2/7.</text>
</comment>
<keyword evidence="5 6" id="KW-0067">ATP-binding</keyword>
<dbReference type="FunFam" id="1.20.1200.10:FF:000001">
    <property type="entry name" value="Cob(I)yrinic acid a,c-diamide adenosyltransferase"/>
    <property type="match status" value="1"/>
</dbReference>
<dbReference type="EMBL" id="QHKO01000008">
    <property type="protein sequence ID" value="RAL20721.1"/>
    <property type="molecule type" value="Genomic_DNA"/>
</dbReference>
<dbReference type="PANTHER" id="PTHR12213">
    <property type="entry name" value="CORRINOID ADENOSYLTRANSFERASE"/>
    <property type="match status" value="1"/>
</dbReference>
<evidence type="ECO:0000313" key="9">
    <source>
        <dbReference type="Proteomes" id="UP000249169"/>
    </source>
</evidence>
<dbReference type="GO" id="GO:0009236">
    <property type="term" value="P:cobalamin biosynthetic process"/>
    <property type="evidence" value="ECO:0007669"/>
    <property type="project" value="UniProtKB-UniRule"/>
</dbReference>
<reference evidence="8 9" key="1">
    <citation type="submission" date="2018-05" db="EMBL/GenBank/DDBJ databases">
        <title>Lujinxingia marina gen. nov. sp. nov., a new facultative anaerobic member of the class Deltaproteobacteria, and proposal of Lujinxingaceae fam. nov.</title>
        <authorList>
            <person name="Li C.-M."/>
        </authorList>
    </citation>
    <scope>NUCLEOTIDE SEQUENCE [LARGE SCALE GENOMIC DNA]</scope>
    <source>
        <strain evidence="8 9">B210</strain>
    </source>
</reference>
<keyword evidence="4 6" id="KW-0547">Nucleotide-binding</keyword>
<evidence type="ECO:0000256" key="4">
    <source>
        <dbReference type="ARBA" id="ARBA00022741"/>
    </source>
</evidence>
<proteinExistence type="inferred from homology"/>
<comment type="catalytic activity">
    <reaction evidence="6">
        <text>2 cob(II)yrinate a,c diamide + reduced [electron-transfer flavoprotein] + 2 ATP = 2 adenosylcob(III)yrinate a,c-diamide + 2 triphosphate + oxidized [electron-transfer flavoprotein] + 3 H(+)</text>
        <dbReference type="Rhea" id="RHEA:11528"/>
        <dbReference type="Rhea" id="RHEA-COMP:10685"/>
        <dbReference type="Rhea" id="RHEA-COMP:10686"/>
        <dbReference type="ChEBI" id="CHEBI:15378"/>
        <dbReference type="ChEBI" id="CHEBI:18036"/>
        <dbReference type="ChEBI" id="CHEBI:30616"/>
        <dbReference type="ChEBI" id="CHEBI:57692"/>
        <dbReference type="ChEBI" id="CHEBI:58307"/>
        <dbReference type="ChEBI" id="CHEBI:58503"/>
        <dbReference type="ChEBI" id="CHEBI:58537"/>
        <dbReference type="EC" id="2.5.1.17"/>
    </reaction>
</comment>
<keyword evidence="6" id="KW-0169">Cobalamin biosynthesis</keyword>
<name>A0A328C4P3_9DELT</name>
<keyword evidence="3 6" id="KW-0808">Transferase</keyword>
<dbReference type="OrthoDB" id="9778896at2"/>
<keyword evidence="9" id="KW-1185">Reference proteome</keyword>
<sequence length="209" mass="22871">MSDANQNHDKKFQDPNIAINRVYTRKGDAGTTRLVGGQKVMKSAARIETYGTVDELNAVVGAARQTIAEVYAGQPGFEGLSGQLFKVQHQLFNLGSVLATLPEDVGPMMPRVDADDVAELEALIDQYNQDCPPLRSFVLPGGTRLNVELHLARTVCRRAERLAVGLGESEEVDPQAIAYLNRLSDAFFVWSRWASIAAGSDEVLWDPNV</sequence>
<dbReference type="InterPro" id="IPR029499">
    <property type="entry name" value="PduO-typ"/>
</dbReference>
<gene>
    <name evidence="8" type="ORF">DL240_15500</name>
</gene>
<accession>A0A328C4P3</accession>
<dbReference type="GO" id="GO:0005524">
    <property type="term" value="F:ATP binding"/>
    <property type="evidence" value="ECO:0007669"/>
    <property type="project" value="UniProtKB-UniRule"/>
</dbReference>
<dbReference type="Pfam" id="PF01923">
    <property type="entry name" value="Cob_adeno_trans"/>
    <property type="match status" value="1"/>
</dbReference>
<evidence type="ECO:0000256" key="6">
    <source>
        <dbReference type="RuleBase" id="RU366026"/>
    </source>
</evidence>
<dbReference type="InterPro" id="IPR036451">
    <property type="entry name" value="CblAdoTrfase-like_sf"/>
</dbReference>
<dbReference type="RefSeq" id="WP_111730813.1">
    <property type="nucleotide sequence ID" value="NZ_QHKO01000008.1"/>
</dbReference>
<protein>
    <recommendedName>
        <fullName evidence="6">Corrinoid adenosyltransferase</fullName>
        <ecNumber evidence="6">2.5.1.17</ecNumber>
    </recommendedName>
    <alternativeName>
        <fullName evidence="6">Cob(II)alamin adenosyltransferase</fullName>
    </alternativeName>
    <alternativeName>
        <fullName evidence="6">Cob(II)yrinic acid a,c-diamide adenosyltransferase</fullName>
    </alternativeName>
    <alternativeName>
        <fullName evidence="6">Cobinamide/cobalamin adenosyltransferase</fullName>
    </alternativeName>
</protein>
<dbReference type="InterPro" id="IPR016030">
    <property type="entry name" value="CblAdoTrfase-like"/>
</dbReference>
<evidence type="ECO:0000259" key="7">
    <source>
        <dbReference type="Pfam" id="PF01923"/>
    </source>
</evidence>
<dbReference type="PANTHER" id="PTHR12213:SF0">
    <property type="entry name" value="CORRINOID ADENOSYLTRANSFERASE MMAB"/>
    <property type="match status" value="1"/>
</dbReference>
<dbReference type="Gene3D" id="1.20.1200.10">
    <property type="entry name" value="Cobalamin adenosyltransferase-like"/>
    <property type="match status" value="1"/>
</dbReference>
<evidence type="ECO:0000256" key="1">
    <source>
        <dbReference type="ARBA" id="ARBA00007487"/>
    </source>
</evidence>
<feature type="domain" description="Cobalamin adenosyltransferase-like" evidence="7">
    <location>
        <begin position="22"/>
        <end position="194"/>
    </location>
</feature>
<evidence type="ECO:0000256" key="2">
    <source>
        <dbReference type="ARBA" id="ARBA00011233"/>
    </source>
</evidence>
<comment type="similarity">
    <text evidence="1 6">Belongs to the Cob(I)alamin adenosyltransferase family.</text>
</comment>
<dbReference type="UniPathway" id="UPA00148">
    <property type="reaction ID" value="UER00233"/>
</dbReference>
<comment type="caution">
    <text evidence="8">The sequence shown here is derived from an EMBL/GenBank/DDBJ whole genome shotgun (WGS) entry which is preliminary data.</text>
</comment>
<dbReference type="SUPFAM" id="SSF89028">
    <property type="entry name" value="Cobalamin adenosyltransferase-like"/>
    <property type="match status" value="1"/>
</dbReference>
<dbReference type="GO" id="GO:0008817">
    <property type="term" value="F:corrinoid adenosyltransferase activity"/>
    <property type="evidence" value="ECO:0007669"/>
    <property type="project" value="UniProtKB-UniRule"/>
</dbReference>
<comment type="subunit">
    <text evidence="2">Homotrimer.</text>
</comment>
<evidence type="ECO:0000313" key="8">
    <source>
        <dbReference type="EMBL" id="RAL20721.1"/>
    </source>
</evidence>
<organism evidence="8 9">
    <name type="scientific">Lujinxingia litoralis</name>
    <dbReference type="NCBI Taxonomy" id="2211119"/>
    <lineage>
        <taxon>Bacteria</taxon>
        <taxon>Deltaproteobacteria</taxon>
        <taxon>Bradymonadales</taxon>
        <taxon>Lujinxingiaceae</taxon>
        <taxon>Lujinxingia</taxon>
    </lineage>
</organism>
<dbReference type="AlphaFoldDB" id="A0A328C4P3"/>
<dbReference type="EC" id="2.5.1.17" evidence="6"/>
<comment type="catalytic activity">
    <reaction evidence="6">
        <text>2 cob(II)alamin + reduced [electron-transfer flavoprotein] + 2 ATP = 2 adenosylcob(III)alamin + 2 triphosphate + oxidized [electron-transfer flavoprotein] + 3 H(+)</text>
        <dbReference type="Rhea" id="RHEA:28671"/>
        <dbReference type="Rhea" id="RHEA-COMP:10685"/>
        <dbReference type="Rhea" id="RHEA-COMP:10686"/>
        <dbReference type="ChEBI" id="CHEBI:15378"/>
        <dbReference type="ChEBI" id="CHEBI:16304"/>
        <dbReference type="ChEBI" id="CHEBI:18036"/>
        <dbReference type="ChEBI" id="CHEBI:18408"/>
        <dbReference type="ChEBI" id="CHEBI:30616"/>
        <dbReference type="ChEBI" id="CHEBI:57692"/>
        <dbReference type="ChEBI" id="CHEBI:58307"/>
        <dbReference type="EC" id="2.5.1.17"/>
    </reaction>
</comment>
<evidence type="ECO:0000256" key="3">
    <source>
        <dbReference type="ARBA" id="ARBA00022679"/>
    </source>
</evidence>
<evidence type="ECO:0000256" key="5">
    <source>
        <dbReference type="ARBA" id="ARBA00022840"/>
    </source>
</evidence>
<dbReference type="Proteomes" id="UP000249169">
    <property type="component" value="Unassembled WGS sequence"/>
</dbReference>
<dbReference type="NCBIfam" id="TIGR00636">
    <property type="entry name" value="PduO_Nterm"/>
    <property type="match status" value="1"/>
</dbReference>